<dbReference type="SMART" id="SM01117">
    <property type="entry name" value="Cyt-b5"/>
    <property type="match status" value="1"/>
</dbReference>
<gene>
    <name evidence="3" type="ORF">KLDO_g548</name>
</gene>
<dbReference type="GO" id="GO:0016020">
    <property type="term" value="C:membrane"/>
    <property type="evidence" value="ECO:0007669"/>
    <property type="project" value="TreeGrafter"/>
</dbReference>
<evidence type="ECO:0000313" key="3">
    <source>
        <dbReference type="EMBL" id="CDO92227.1"/>
    </source>
</evidence>
<dbReference type="SUPFAM" id="SSF55856">
    <property type="entry name" value="Cytochrome b5-like heme/steroid binding domain"/>
    <property type="match status" value="1"/>
</dbReference>
<dbReference type="GO" id="GO:0012505">
    <property type="term" value="C:endomembrane system"/>
    <property type="evidence" value="ECO:0007669"/>
    <property type="project" value="TreeGrafter"/>
</dbReference>
<dbReference type="PANTHER" id="PTHR10281">
    <property type="entry name" value="MEMBRANE-ASSOCIATED PROGESTERONE RECEPTOR COMPONENT-RELATED"/>
    <property type="match status" value="1"/>
</dbReference>
<name>A0A0A8L2B0_9SACH</name>
<protein>
    <submittedName>
        <fullName evidence="3">WGS project CCBQ000000000 data, contig 00016</fullName>
    </submittedName>
</protein>
<evidence type="ECO:0000259" key="2">
    <source>
        <dbReference type="SMART" id="SM01117"/>
    </source>
</evidence>
<dbReference type="PANTHER" id="PTHR10281:SF114">
    <property type="entry name" value="AER144CP"/>
    <property type="match status" value="1"/>
</dbReference>
<comment type="caution">
    <text evidence="3">The sequence shown here is derived from an EMBL/GenBank/DDBJ whole genome shotgun (WGS) entry which is preliminary data.</text>
</comment>
<dbReference type="Pfam" id="PF00173">
    <property type="entry name" value="Cyt-b5"/>
    <property type="match status" value="1"/>
</dbReference>
<comment type="similarity">
    <text evidence="1">Belongs to the cytochrome b5 family. MAPR subfamily.</text>
</comment>
<evidence type="ECO:0000313" key="4">
    <source>
        <dbReference type="Proteomes" id="UP000031516"/>
    </source>
</evidence>
<dbReference type="InterPro" id="IPR050577">
    <property type="entry name" value="MAPR/NEUFC/NENF-like"/>
</dbReference>
<dbReference type="AlphaFoldDB" id="A0A0A8L2B0"/>
<evidence type="ECO:0000256" key="1">
    <source>
        <dbReference type="ARBA" id="ARBA00038357"/>
    </source>
</evidence>
<accession>A0A0A8L2B0</accession>
<dbReference type="Proteomes" id="UP000031516">
    <property type="component" value="Unassembled WGS sequence"/>
</dbReference>
<keyword evidence="4" id="KW-1185">Reference proteome</keyword>
<dbReference type="EMBL" id="CCBQ010000012">
    <property type="protein sequence ID" value="CDO92227.1"/>
    <property type="molecule type" value="Genomic_DNA"/>
</dbReference>
<reference evidence="3 4" key="1">
    <citation type="submission" date="2014-03" db="EMBL/GenBank/DDBJ databases">
        <title>The genome of Kluyveromyces dobzhanskii.</title>
        <authorList>
            <person name="Nystedt B."/>
            <person name="Astrom S."/>
        </authorList>
    </citation>
    <scope>NUCLEOTIDE SEQUENCE [LARGE SCALE GENOMIC DNA]</scope>
    <source>
        <strain evidence="3 4">CBS 2104</strain>
    </source>
</reference>
<organism evidence="3 4">
    <name type="scientific">Kluyveromyces dobzhanskii CBS 2104</name>
    <dbReference type="NCBI Taxonomy" id="1427455"/>
    <lineage>
        <taxon>Eukaryota</taxon>
        <taxon>Fungi</taxon>
        <taxon>Dikarya</taxon>
        <taxon>Ascomycota</taxon>
        <taxon>Saccharomycotina</taxon>
        <taxon>Saccharomycetes</taxon>
        <taxon>Saccharomycetales</taxon>
        <taxon>Saccharomycetaceae</taxon>
        <taxon>Kluyveromyces</taxon>
    </lineage>
</organism>
<dbReference type="Gene3D" id="3.10.120.10">
    <property type="entry name" value="Cytochrome b5-like heme/steroid binding domain"/>
    <property type="match status" value="1"/>
</dbReference>
<sequence length="198" mass="22068">MAENRGEERSASIPDDVEGSFGLLDLLRVLLGVFLASEVVVKCVSGSWWVPAPLSNSGANSPDVSSRESGYSEYWAKHNLALPHDFTIVELSRFSGDYSKKLDRPILLAVNRTVFDVSSSPGFYGEWGAYKKFTGKDCSNNFQFGMFDHAAYSTPCHHDISDFDEAQLAKVREWYQFFASKYPSVGRLVVEVESSDLI</sequence>
<proteinExistence type="inferred from homology"/>
<dbReference type="OrthoDB" id="10257697at2759"/>
<dbReference type="InterPro" id="IPR036400">
    <property type="entry name" value="Cyt_B5-like_heme/steroid_sf"/>
</dbReference>
<dbReference type="InterPro" id="IPR001199">
    <property type="entry name" value="Cyt_B5-like_heme/steroid-bd"/>
</dbReference>
<feature type="domain" description="Cytochrome b5 heme-binding" evidence="2">
    <location>
        <begin position="86"/>
        <end position="189"/>
    </location>
</feature>